<organism evidence="1 2">
    <name type="scientific">Haloterrigena turkmenica (strain ATCC 51198 / DSM 5511 / JCM 9101 / NCIMB 13204 / VKM B-1734 / 4k)</name>
    <name type="common">Halococcus turkmenicus</name>
    <dbReference type="NCBI Taxonomy" id="543526"/>
    <lineage>
        <taxon>Archaea</taxon>
        <taxon>Methanobacteriati</taxon>
        <taxon>Methanobacteriota</taxon>
        <taxon>Stenosarchaea group</taxon>
        <taxon>Halobacteria</taxon>
        <taxon>Halobacteriales</taxon>
        <taxon>Natrialbaceae</taxon>
        <taxon>Haloterrigena</taxon>
    </lineage>
</organism>
<dbReference type="KEGG" id="htu:Htur_4847"/>
<gene>
    <name evidence="1" type="ordered locus">Htur_4847</name>
</gene>
<geneLocation type="plasmid" evidence="1 2">
    <name>pHTUR03</name>
</geneLocation>
<proteinExistence type="predicted"/>
<evidence type="ECO:0000313" key="2">
    <source>
        <dbReference type="Proteomes" id="UP000001903"/>
    </source>
</evidence>
<keyword evidence="2" id="KW-1185">Reference proteome</keyword>
<protein>
    <submittedName>
        <fullName evidence="1">Uncharacterized protein</fullName>
    </submittedName>
</protein>
<reference evidence="1 2" key="1">
    <citation type="journal article" date="2010" name="Stand. Genomic Sci.">
        <title>Complete genome sequence of Haloterrigena turkmenica type strain (4k).</title>
        <authorList>
            <person name="Saunders E."/>
            <person name="Tindall B.J."/>
            <person name="Fahnrich R."/>
            <person name="Lapidus A."/>
            <person name="Copeland A."/>
            <person name="Del Rio T.G."/>
            <person name="Lucas S."/>
            <person name="Chen F."/>
            <person name="Tice H."/>
            <person name="Cheng J.F."/>
            <person name="Han C."/>
            <person name="Detter J.C."/>
            <person name="Bruce D."/>
            <person name="Goodwin L."/>
            <person name="Chain P."/>
            <person name="Pitluck S."/>
            <person name="Pati A."/>
            <person name="Ivanova N."/>
            <person name="Mavromatis K."/>
            <person name="Chen A."/>
            <person name="Palaniappan K."/>
            <person name="Land M."/>
            <person name="Hauser L."/>
            <person name="Chang Y.J."/>
            <person name="Jeffries C.D."/>
            <person name="Brettin T."/>
            <person name="Rohde M."/>
            <person name="Goker M."/>
            <person name="Bristow J."/>
            <person name="Eisen J.A."/>
            <person name="Markowitz V."/>
            <person name="Hugenholtz P."/>
            <person name="Klenk H.P."/>
            <person name="Kyrpides N.C."/>
        </authorList>
    </citation>
    <scope>NUCLEOTIDE SEQUENCE [LARGE SCALE GENOMIC DNA]</scope>
    <source>
        <strain evidence="2">ATCC 51198 / DSM 5511 / JCM 9101 / NCIMB 13204 / VKM B-1734 / 4k</strain>
    </source>
</reference>
<dbReference type="Proteomes" id="UP000001903">
    <property type="component" value="Plasmid pHTUR03"/>
</dbReference>
<name>D2S2K8_HALTV</name>
<accession>D2S2K8</accession>
<dbReference type="AlphaFoldDB" id="D2S2K8"/>
<sequence length="55" mass="6403">MREEETITDVEPLRSALEEVLEEAHTNGVEIEGSLTIRSTTDQYPDWEVQIWQID</sequence>
<keyword evidence="1" id="KW-0614">Plasmid</keyword>
<evidence type="ECO:0000313" key="1">
    <source>
        <dbReference type="EMBL" id="ADB63605.1"/>
    </source>
</evidence>
<dbReference type="HOGENOM" id="CLU_3020900_0_0_2"/>
<dbReference type="EMBL" id="CP001863">
    <property type="protein sequence ID" value="ADB63605.1"/>
    <property type="molecule type" value="Genomic_DNA"/>
</dbReference>